<gene>
    <name evidence="8" type="ORF">GCM10009809_39900</name>
</gene>
<evidence type="ECO:0000256" key="4">
    <source>
        <dbReference type="ARBA" id="ARBA00022679"/>
    </source>
</evidence>
<comment type="similarity">
    <text evidence="1">Belongs to the N(4)/N(6)-methyltransferase family. N(4) subfamily.</text>
</comment>
<keyword evidence="4" id="KW-0808">Transferase</keyword>
<dbReference type="InterPro" id="IPR029063">
    <property type="entry name" value="SAM-dependent_MTases_sf"/>
</dbReference>
<evidence type="ECO:0000256" key="5">
    <source>
        <dbReference type="ARBA" id="ARBA00022691"/>
    </source>
</evidence>
<evidence type="ECO:0000256" key="3">
    <source>
        <dbReference type="ARBA" id="ARBA00022603"/>
    </source>
</evidence>
<protein>
    <recommendedName>
        <fullName evidence="2">site-specific DNA-methyltransferase (cytosine-N(4)-specific)</fullName>
        <ecNumber evidence="2">2.1.1.113</ecNumber>
    </recommendedName>
</protein>
<keyword evidence="3" id="KW-0489">Methyltransferase</keyword>
<evidence type="ECO:0000313" key="8">
    <source>
        <dbReference type="EMBL" id="GAA1740389.1"/>
    </source>
</evidence>
<dbReference type="PROSITE" id="PS00093">
    <property type="entry name" value="N4_MTASE"/>
    <property type="match status" value="1"/>
</dbReference>
<keyword evidence="6" id="KW-0680">Restriction system</keyword>
<evidence type="ECO:0000313" key="9">
    <source>
        <dbReference type="Proteomes" id="UP001501138"/>
    </source>
</evidence>
<reference evidence="8 9" key="1">
    <citation type="journal article" date="2019" name="Int. J. Syst. Evol. Microbiol.">
        <title>The Global Catalogue of Microorganisms (GCM) 10K type strain sequencing project: providing services to taxonomists for standard genome sequencing and annotation.</title>
        <authorList>
            <consortium name="The Broad Institute Genomics Platform"/>
            <consortium name="The Broad Institute Genome Sequencing Center for Infectious Disease"/>
            <person name="Wu L."/>
            <person name="Ma J."/>
        </authorList>
    </citation>
    <scope>NUCLEOTIDE SEQUENCE [LARGE SCALE GENOMIC DNA]</scope>
    <source>
        <strain evidence="8 9">JCM 15589</strain>
    </source>
</reference>
<evidence type="ECO:0000256" key="7">
    <source>
        <dbReference type="ARBA" id="ARBA00049120"/>
    </source>
</evidence>
<dbReference type="Proteomes" id="UP001501138">
    <property type="component" value="Unassembled WGS sequence"/>
</dbReference>
<dbReference type="SUPFAM" id="SSF53335">
    <property type="entry name" value="S-adenosyl-L-methionine-dependent methyltransferases"/>
    <property type="match status" value="1"/>
</dbReference>
<proteinExistence type="inferred from homology"/>
<dbReference type="EC" id="2.1.1.113" evidence="2"/>
<accession>A0ABN2JVJ1</accession>
<organism evidence="8 9">
    <name type="scientific">Isoptericola hypogeus</name>
    <dbReference type="NCBI Taxonomy" id="300179"/>
    <lineage>
        <taxon>Bacteria</taxon>
        <taxon>Bacillati</taxon>
        <taxon>Actinomycetota</taxon>
        <taxon>Actinomycetes</taxon>
        <taxon>Micrococcales</taxon>
        <taxon>Promicromonosporaceae</taxon>
        <taxon>Isoptericola</taxon>
    </lineage>
</organism>
<comment type="caution">
    <text evidence="8">The sequence shown here is derived from an EMBL/GenBank/DDBJ whole genome shotgun (WGS) entry which is preliminary data.</text>
</comment>
<dbReference type="EMBL" id="BAAAPM010000010">
    <property type="protein sequence ID" value="GAA1740389.1"/>
    <property type="molecule type" value="Genomic_DNA"/>
</dbReference>
<keyword evidence="9" id="KW-1185">Reference proteome</keyword>
<keyword evidence="5" id="KW-0949">S-adenosyl-L-methionine</keyword>
<evidence type="ECO:0000256" key="1">
    <source>
        <dbReference type="ARBA" id="ARBA00010203"/>
    </source>
</evidence>
<evidence type="ECO:0000256" key="2">
    <source>
        <dbReference type="ARBA" id="ARBA00012185"/>
    </source>
</evidence>
<evidence type="ECO:0000256" key="6">
    <source>
        <dbReference type="ARBA" id="ARBA00022747"/>
    </source>
</evidence>
<dbReference type="Gene3D" id="3.40.50.150">
    <property type="entry name" value="Vaccinia Virus protein VP39"/>
    <property type="match status" value="1"/>
</dbReference>
<sequence length="413" mass="45901">MTTIIDRVALSRNEHLTFRANMGVGRHGWLRLTPAYGVRLVRERIKDLPEGSVITDPFSGTGTTPLAAAELGYFGQSVDVNPFLIWLGNVKTRNYEEGSLLSVSEACDHVVAEAARYEQDADLWQPSLFKIEKWWGAGALHALKGIREGIDSFEGEVRDLLEIALCRTLISSSNASFNHQSMSFKDTDESAALFDVDTVAATLGQFSSEVASVVESARFDLEGSAEIKRGDSRDGVDELRKADLVLTSPPYVNRMSYIRELRPYMYWLRYLDQASDAGDLDWRAIGGTWGTATSKLNSWTPQTATPVDGPMAAVCSQIRSDGGKNGPLLSTYVHKYFHDMWLHFQAITGQVNLGGRVSYIVGNSTFYGHVVPAQDWYAAMLTELGYRDVRVETVRKRNSNKALFEYDVTGVRV</sequence>
<comment type="catalytic activity">
    <reaction evidence="7">
        <text>a 2'-deoxycytidine in DNA + S-adenosyl-L-methionine = an N(4)-methyl-2'-deoxycytidine in DNA + S-adenosyl-L-homocysteine + H(+)</text>
        <dbReference type="Rhea" id="RHEA:16857"/>
        <dbReference type="Rhea" id="RHEA-COMP:11369"/>
        <dbReference type="Rhea" id="RHEA-COMP:13674"/>
        <dbReference type="ChEBI" id="CHEBI:15378"/>
        <dbReference type="ChEBI" id="CHEBI:57856"/>
        <dbReference type="ChEBI" id="CHEBI:59789"/>
        <dbReference type="ChEBI" id="CHEBI:85452"/>
        <dbReference type="ChEBI" id="CHEBI:137933"/>
        <dbReference type="EC" id="2.1.1.113"/>
    </reaction>
</comment>
<dbReference type="InterPro" id="IPR017985">
    <property type="entry name" value="MeTrfase_CN4_CS"/>
</dbReference>
<name>A0ABN2JVJ1_9MICO</name>